<evidence type="ECO:0000313" key="3">
    <source>
        <dbReference type="Proteomes" id="UP000001699"/>
    </source>
</evidence>
<reference evidence="2 3" key="1">
    <citation type="journal article" date="2008" name="PLoS Genet.">
        <title>Genomic islands in the pathogenic filamentous fungus Aspergillus fumigatus.</title>
        <authorList>
            <person name="Fedorova N.D."/>
            <person name="Khaldi N."/>
            <person name="Joardar V.S."/>
            <person name="Maiti R."/>
            <person name="Amedeo P."/>
            <person name="Anderson M.J."/>
            <person name="Crabtree J."/>
            <person name="Silva J.C."/>
            <person name="Badger J.H."/>
            <person name="Albarraq A."/>
            <person name="Angiuoli S."/>
            <person name="Bussey H."/>
            <person name="Bowyer P."/>
            <person name="Cotty P.J."/>
            <person name="Dyer P.S."/>
            <person name="Egan A."/>
            <person name="Galens K."/>
            <person name="Fraser-Liggett C.M."/>
            <person name="Haas B.J."/>
            <person name="Inman J.M."/>
            <person name="Kent R."/>
            <person name="Lemieux S."/>
            <person name="Malavazi I."/>
            <person name="Orvis J."/>
            <person name="Roemer T."/>
            <person name="Ronning C.M."/>
            <person name="Sundaram J.P."/>
            <person name="Sutton G."/>
            <person name="Turner G."/>
            <person name="Venter J.C."/>
            <person name="White O.R."/>
            <person name="Whitty B.R."/>
            <person name="Youngman P."/>
            <person name="Wolfe K.H."/>
            <person name="Goldman G.H."/>
            <person name="Wortman J.R."/>
            <person name="Jiang B."/>
            <person name="Denning D.W."/>
            <person name="Nierman W.C."/>
        </authorList>
    </citation>
    <scope>NUCLEOTIDE SEQUENCE [LARGE SCALE GENOMIC DNA]</scope>
    <source>
        <strain evidence="3">CBS 144.89 / FGSC A1163 / CEA10</strain>
    </source>
</reference>
<proteinExistence type="predicted"/>
<dbReference type="Proteomes" id="UP000001699">
    <property type="component" value="Unassembled WGS sequence"/>
</dbReference>
<name>B0Y1N7_ASPFC</name>
<dbReference type="OrthoDB" id="7464126at2759"/>
<accession>B0Y1N7</accession>
<dbReference type="AlphaFoldDB" id="B0Y1N7"/>
<dbReference type="EMBL" id="DS499597">
    <property type="protein sequence ID" value="EDP50993.1"/>
    <property type="molecule type" value="Genomic_DNA"/>
</dbReference>
<protein>
    <submittedName>
        <fullName evidence="2">Uncharacterized protein</fullName>
    </submittedName>
</protein>
<dbReference type="HOGENOM" id="CLU_480558_0_0_1"/>
<gene>
    <name evidence="2" type="ORF">AFUB_049950</name>
</gene>
<sequence>MMASPVRVSSQLIIAAVFQDEDNGKIQLLPKDVTNEYIIKACSCFLLYDQRTDAFDFSHRSAWKYLKTQFSAETCNLYLARLSLKILSKTQKCDKAIAQKPPFDCIRPIVIHSAGFWFLYVRSLGNKAADDSQLQDLLREFLQPRGTQSGYGWWYKKCHQFGTEIMQELDMHHRYAFSDVLSSPPSPWFLVGAFGLSSIIETLTKQPELDVNGVNEVDETGFSLAIKHHHVRTTQALLHRRVHVRPRDFSKALQVGEDMNIVLSIWRSPHIQQQTLLSTDTLIAAARNWHYRNQTLRGLLRHWPSTVPIQVNRELVMAFSFGYHFPSKLTDSYMRRLLENNRIVVDDEALPLIAADWSSVIMKTVLERRVPKLPTKKLLKLLFSAVRNTEAAEVMVSVLLRHVQGDIPLAIWQRLLTRAAKNARCGQSLVDFFLKDNRKIRVTEKDLIVASANEEPDQALRIFNSLLKHSNRDKVTGALLQQVVKNLKYWSEREREELAQTIWKSKGFEYSKCADLAWEMALESRNAIRLTPCNKEAMPVAMKIGKRRGRQTTSRTRWTAEASRLAN</sequence>
<feature type="region of interest" description="Disordered" evidence="1">
    <location>
        <begin position="546"/>
        <end position="567"/>
    </location>
</feature>
<keyword evidence="3" id="KW-1185">Reference proteome</keyword>
<evidence type="ECO:0000313" key="2">
    <source>
        <dbReference type="EMBL" id="EDP50993.1"/>
    </source>
</evidence>
<organism evidence="2 3">
    <name type="scientific">Aspergillus fumigatus (strain CBS 144.89 / FGSC A1163 / CEA10)</name>
    <name type="common">Neosartorya fumigata</name>
    <dbReference type="NCBI Taxonomy" id="451804"/>
    <lineage>
        <taxon>Eukaryota</taxon>
        <taxon>Fungi</taxon>
        <taxon>Dikarya</taxon>
        <taxon>Ascomycota</taxon>
        <taxon>Pezizomycotina</taxon>
        <taxon>Eurotiomycetes</taxon>
        <taxon>Eurotiomycetidae</taxon>
        <taxon>Eurotiales</taxon>
        <taxon>Aspergillaceae</taxon>
        <taxon>Aspergillus</taxon>
        <taxon>Aspergillus subgen. Fumigati</taxon>
    </lineage>
</organism>
<evidence type="ECO:0000256" key="1">
    <source>
        <dbReference type="SAM" id="MobiDB-lite"/>
    </source>
</evidence>